<feature type="transmembrane region" description="Helical" evidence="1">
    <location>
        <begin position="48"/>
        <end position="71"/>
    </location>
</feature>
<dbReference type="EMBL" id="FOTC01000012">
    <property type="protein sequence ID" value="SFL67193.1"/>
    <property type="molecule type" value="Genomic_DNA"/>
</dbReference>
<keyword evidence="1" id="KW-0812">Transmembrane</keyword>
<organism evidence="2 3">
    <name type="scientific">Halogranum rubrum</name>
    <dbReference type="NCBI Taxonomy" id="553466"/>
    <lineage>
        <taxon>Archaea</taxon>
        <taxon>Methanobacteriati</taxon>
        <taxon>Methanobacteriota</taxon>
        <taxon>Stenosarchaea group</taxon>
        <taxon>Halobacteria</taxon>
        <taxon>Halobacteriales</taxon>
        <taxon>Haloferacaceae</taxon>
    </lineage>
</organism>
<keyword evidence="1" id="KW-0472">Membrane</keyword>
<gene>
    <name evidence="2" type="ORF">SAMN04487950_4556</name>
</gene>
<accession>A0A1I4JLW9</accession>
<reference evidence="3" key="1">
    <citation type="submission" date="2016-10" db="EMBL/GenBank/DDBJ databases">
        <authorList>
            <person name="Varghese N."/>
            <person name="Submissions S."/>
        </authorList>
    </citation>
    <scope>NUCLEOTIDE SEQUENCE [LARGE SCALE GENOMIC DNA]</scope>
    <source>
        <strain evidence="3">CGMCC 1.7738</strain>
    </source>
</reference>
<dbReference type="Proteomes" id="UP000199607">
    <property type="component" value="Unassembled WGS sequence"/>
</dbReference>
<keyword evidence="3" id="KW-1185">Reference proteome</keyword>
<evidence type="ECO:0000313" key="3">
    <source>
        <dbReference type="Proteomes" id="UP000199607"/>
    </source>
</evidence>
<dbReference type="RefSeq" id="WP_089872745.1">
    <property type="nucleotide sequence ID" value="NZ_FOTC01000012.1"/>
</dbReference>
<evidence type="ECO:0000313" key="2">
    <source>
        <dbReference type="EMBL" id="SFL67193.1"/>
    </source>
</evidence>
<feature type="transmembrane region" description="Helical" evidence="1">
    <location>
        <begin position="12"/>
        <end position="36"/>
    </location>
</feature>
<sequence>MEGQQGFAQFNLYDIFSSFFPGALFLIGVMIPYVGSGIVTTELKIGNLVVWVILAFASGQFLQTIGGYVISGSDAFETRMRQITEEEESEYETTPMDIKFVENVREDFELDANYDAWKRIYKMILAQLESTSRNRTLRLQALYLAMRGTGVAMFLLAFLYVISVMLNDADIIKLSVPELALLPMIIITVGLGGASIVRANEFSEDTVSYMVFEYRLERDDA</sequence>
<keyword evidence="1" id="KW-1133">Transmembrane helix</keyword>
<name>A0A1I4JLW9_9EURY</name>
<evidence type="ECO:0000256" key="1">
    <source>
        <dbReference type="SAM" id="Phobius"/>
    </source>
</evidence>
<protein>
    <submittedName>
        <fullName evidence="2">Uncharacterized protein</fullName>
    </submittedName>
</protein>
<feature type="transmembrane region" description="Helical" evidence="1">
    <location>
        <begin position="179"/>
        <end position="197"/>
    </location>
</feature>
<dbReference type="AlphaFoldDB" id="A0A1I4JLW9"/>
<feature type="transmembrane region" description="Helical" evidence="1">
    <location>
        <begin position="141"/>
        <end position="167"/>
    </location>
</feature>
<proteinExistence type="predicted"/>